<dbReference type="PANTHER" id="PTHR21180:SF32">
    <property type="entry name" value="ENDONUCLEASE_EXONUCLEASE_PHOSPHATASE FAMILY DOMAIN-CONTAINING PROTEIN 1"/>
    <property type="match status" value="1"/>
</dbReference>
<organism evidence="4 5">
    <name type="scientific">Actinomyces israelii</name>
    <dbReference type="NCBI Taxonomy" id="1659"/>
    <lineage>
        <taxon>Bacteria</taxon>
        <taxon>Bacillati</taxon>
        <taxon>Actinomycetota</taxon>
        <taxon>Actinomycetes</taxon>
        <taxon>Actinomycetales</taxon>
        <taxon>Actinomycetaceae</taxon>
        <taxon>Actinomyces</taxon>
    </lineage>
</organism>
<dbReference type="Pfam" id="PF12836">
    <property type="entry name" value="HHH_3"/>
    <property type="match status" value="1"/>
</dbReference>
<keyword evidence="2" id="KW-0472">Membrane</keyword>
<dbReference type="SMART" id="SM00278">
    <property type="entry name" value="HhH1"/>
    <property type="match status" value="2"/>
</dbReference>
<evidence type="ECO:0000313" key="5">
    <source>
        <dbReference type="Proteomes" id="UP001072034"/>
    </source>
</evidence>
<keyword evidence="5" id="KW-1185">Reference proteome</keyword>
<dbReference type="InterPro" id="IPR019554">
    <property type="entry name" value="Soluble_ligand-bd"/>
</dbReference>
<dbReference type="InterPro" id="IPR003583">
    <property type="entry name" value="Hlx-hairpin-Hlx_DNA-bd_motif"/>
</dbReference>
<sequence length="249" mass="24534">MRLACSTDPDEPVRRPRRIAVAPRAAMVLGAALIALALLLALRTVMNAPDSRPQAGPAATATAGAGETPAGGEPATGPATGPATMPDGGPGHSGAEPGGTGEVLVHVVGAVRSPGVVRLPAGARVVDAIEAAGGVREDAQTDQLNLARIVADGEQVRVPVVGEAVEAAPASETGTTPSAGAGAGGSGLINVNTASADELEKLPGIGPALAERIVSHRQAHGPFASLDDLTDVPGIGRAKLEALRSEATV</sequence>
<dbReference type="Gene3D" id="3.10.560.10">
    <property type="entry name" value="Outer membrane lipoprotein wza domain like"/>
    <property type="match status" value="1"/>
</dbReference>
<keyword evidence="2" id="KW-0812">Transmembrane</keyword>
<dbReference type="Gene3D" id="1.10.150.320">
    <property type="entry name" value="Photosystem II 12 kDa extrinsic protein"/>
    <property type="match status" value="1"/>
</dbReference>
<feature type="compositionally biased region" description="Low complexity" evidence="1">
    <location>
        <begin position="55"/>
        <end position="87"/>
    </location>
</feature>
<proteinExistence type="predicted"/>
<dbReference type="PANTHER" id="PTHR21180">
    <property type="entry name" value="ENDONUCLEASE/EXONUCLEASE/PHOSPHATASE FAMILY DOMAIN-CONTAINING PROTEIN 1"/>
    <property type="match status" value="1"/>
</dbReference>
<evidence type="ECO:0000256" key="2">
    <source>
        <dbReference type="SAM" id="Phobius"/>
    </source>
</evidence>
<dbReference type="Proteomes" id="UP001072034">
    <property type="component" value="Unassembled WGS sequence"/>
</dbReference>
<dbReference type="InterPro" id="IPR004509">
    <property type="entry name" value="Competence_ComEA_HhH"/>
</dbReference>
<evidence type="ECO:0000313" key="4">
    <source>
        <dbReference type="EMBL" id="MCZ0857451.1"/>
    </source>
</evidence>
<comment type="caution">
    <text evidence="4">The sequence shown here is derived from an EMBL/GenBank/DDBJ whole genome shotgun (WGS) entry which is preliminary data.</text>
</comment>
<dbReference type="InterPro" id="IPR051675">
    <property type="entry name" value="Endo/Exo/Phosphatase_dom_1"/>
</dbReference>
<name>A0ABT4I6W4_9ACTO</name>
<protein>
    <submittedName>
        <fullName evidence="4">Helix-hairpin-helix domain-containing protein</fullName>
    </submittedName>
</protein>
<dbReference type="Pfam" id="PF10531">
    <property type="entry name" value="SLBB"/>
    <property type="match status" value="1"/>
</dbReference>
<reference evidence="4" key="1">
    <citation type="submission" date="2022-10" db="EMBL/GenBank/DDBJ databases">
        <title>Genome sequence of Actinomyces israelii ATCC 10048.</title>
        <authorList>
            <person name="Watt R.M."/>
            <person name="Tong W.M."/>
        </authorList>
    </citation>
    <scope>NUCLEOTIDE SEQUENCE</scope>
    <source>
        <strain evidence="4">ATCC 10048</strain>
    </source>
</reference>
<feature type="domain" description="Helix-hairpin-helix DNA-binding motif class 1" evidence="3">
    <location>
        <begin position="227"/>
        <end position="246"/>
    </location>
</feature>
<feature type="domain" description="Helix-hairpin-helix DNA-binding motif class 1" evidence="3">
    <location>
        <begin position="197"/>
        <end position="216"/>
    </location>
</feature>
<feature type="compositionally biased region" description="Gly residues" evidence="1">
    <location>
        <begin position="88"/>
        <end position="100"/>
    </location>
</feature>
<feature type="transmembrane region" description="Helical" evidence="2">
    <location>
        <begin position="21"/>
        <end position="42"/>
    </location>
</feature>
<dbReference type="EMBL" id="JAPTMY010000008">
    <property type="protein sequence ID" value="MCZ0857451.1"/>
    <property type="molecule type" value="Genomic_DNA"/>
</dbReference>
<keyword evidence="2" id="KW-1133">Transmembrane helix</keyword>
<dbReference type="NCBIfam" id="TIGR00426">
    <property type="entry name" value="competence protein ComEA helix-hairpin-helix repeat region"/>
    <property type="match status" value="1"/>
</dbReference>
<dbReference type="RefSeq" id="WP_043559380.1">
    <property type="nucleotide sequence ID" value="NZ_CAJPNG010000022.1"/>
</dbReference>
<feature type="region of interest" description="Disordered" evidence="1">
    <location>
        <begin position="50"/>
        <end position="100"/>
    </location>
</feature>
<accession>A0ABT4I6W4</accession>
<evidence type="ECO:0000256" key="1">
    <source>
        <dbReference type="SAM" id="MobiDB-lite"/>
    </source>
</evidence>
<dbReference type="SUPFAM" id="SSF47781">
    <property type="entry name" value="RuvA domain 2-like"/>
    <property type="match status" value="1"/>
</dbReference>
<evidence type="ECO:0000259" key="3">
    <source>
        <dbReference type="SMART" id="SM00278"/>
    </source>
</evidence>
<gene>
    <name evidence="4" type="ORF">OHJ16_05265</name>
</gene>
<dbReference type="InterPro" id="IPR010994">
    <property type="entry name" value="RuvA_2-like"/>
</dbReference>